<dbReference type="GO" id="GO:0035243">
    <property type="term" value="F:protein-arginine omega-N symmetric methyltransferase activity"/>
    <property type="evidence" value="ECO:0007669"/>
    <property type="project" value="TreeGrafter"/>
</dbReference>
<dbReference type="InterPro" id="IPR038375">
    <property type="entry name" value="NDUFAF7_sf"/>
</dbReference>
<keyword evidence="1 3" id="KW-0489">Methyltransferase</keyword>
<evidence type="ECO:0000313" key="4">
    <source>
        <dbReference type="Proteomes" id="UP000219669"/>
    </source>
</evidence>
<dbReference type="AlphaFoldDB" id="A0A286E2Z6"/>
<reference evidence="3 4" key="1">
    <citation type="submission" date="2017-09" db="EMBL/GenBank/DDBJ databases">
        <authorList>
            <person name="Ehlers B."/>
            <person name="Leendertz F.H."/>
        </authorList>
    </citation>
    <scope>NUCLEOTIDE SEQUENCE [LARGE SCALE GENOMIC DNA]</scope>
    <source>
        <strain evidence="3 4">DSM 16848</strain>
    </source>
</reference>
<evidence type="ECO:0000256" key="1">
    <source>
        <dbReference type="ARBA" id="ARBA00022603"/>
    </source>
</evidence>
<protein>
    <submittedName>
        <fullName evidence="3">SAM-dependent methyltransferase, MidA family</fullName>
    </submittedName>
</protein>
<dbReference type="GO" id="GO:0032259">
    <property type="term" value="P:methylation"/>
    <property type="evidence" value="ECO:0007669"/>
    <property type="project" value="UniProtKB-KW"/>
</dbReference>
<keyword evidence="2 3" id="KW-0808">Transferase</keyword>
<dbReference type="EMBL" id="OCNF01000002">
    <property type="protein sequence ID" value="SOD65265.1"/>
    <property type="molecule type" value="Genomic_DNA"/>
</dbReference>
<keyword evidence="4" id="KW-1185">Reference proteome</keyword>
<dbReference type="OrthoDB" id="9794208at2"/>
<proteinExistence type="predicted"/>
<dbReference type="PANTHER" id="PTHR12049:SF7">
    <property type="entry name" value="PROTEIN ARGININE METHYLTRANSFERASE NDUFAF7, MITOCHONDRIAL"/>
    <property type="match status" value="1"/>
</dbReference>
<sequence>MQDPIFPPLSHDEIAQNHAIVQHIKREIAAHNGEITFSHFMQLALYAPQCGYYSGGAHKIGTAGDFITAPTLTPLFAQTLARQIAPLLPQTAGNVYEFGAGTGALAADLLHALSGSLKNYYIIELSENLAQRQREHIAQHAPQFAEKVIWLNTLPTHFDGVILGNEVLDAMPIEKIRQNEKGEWERAFVAMENDDFILKYKKLDDENLFQAATQYFPPTLPYTSELHPTQHAFIKTLAEKLQRGAMIWLDYGFDSAQYYHPQRNEGTLIGHHKHRSVHNPFFRLGLTDLTAHVNFSDLAEAGVSSGLDLIGYTTQAHFLFNLGILDNLAQQFPQTNSADYVQAAHAVQLLTAQHEMGELFKVIAFGKDVDVDWQGFALGDMCHKL</sequence>
<dbReference type="PANTHER" id="PTHR12049">
    <property type="entry name" value="PROTEIN ARGININE METHYLTRANSFERASE NDUFAF7, MITOCHONDRIAL"/>
    <property type="match status" value="1"/>
</dbReference>
<dbReference type="Proteomes" id="UP000219669">
    <property type="component" value="Unassembled WGS sequence"/>
</dbReference>
<gene>
    <name evidence="3" type="ORF">SAMN02746062_00224</name>
</gene>
<dbReference type="InterPro" id="IPR003788">
    <property type="entry name" value="NDUFAF7"/>
</dbReference>
<name>A0A286E2Z6_9NEIS</name>
<dbReference type="InterPro" id="IPR029063">
    <property type="entry name" value="SAM-dependent_MTases_sf"/>
</dbReference>
<dbReference type="Pfam" id="PF02636">
    <property type="entry name" value="Methyltransf_28"/>
    <property type="match status" value="1"/>
</dbReference>
<accession>A0A286E2Z6</accession>
<evidence type="ECO:0000256" key="2">
    <source>
        <dbReference type="ARBA" id="ARBA00022679"/>
    </source>
</evidence>
<organism evidence="3 4">
    <name type="scientific">Alysiella filiformis DSM 16848</name>
    <dbReference type="NCBI Taxonomy" id="1120981"/>
    <lineage>
        <taxon>Bacteria</taxon>
        <taxon>Pseudomonadati</taxon>
        <taxon>Pseudomonadota</taxon>
        <taxon>Betaproteobacteria</taxon>
        <taxon>Neisseriales</taxon>
        <taxon>Neisseriaceae</taxon>
        <taxon>Alysiella</taxon>
    </lineage>
</organism>
<dbReference type="Gene3D" id="3.40.50.12710">
    <property type="match status" value="1"/>
</dbReference>
<evidence type="ECO:0000313" key="3">
    <source>
        <dbReference type="EMBL" id="SOD65265.1"/>
    </source>
</evidence>
<dbReference type="SUPFAM" id="SSF53335">
    <property type="entry name" value="S-adenosyl-L-methionine-dependent methyltransferases"/>
    <property type="match status" value="1"/>
</dbReference>